<dbReference type="AlphaFoldDB" id="A0A937F781"/>
<reference evidence="1" key="1">
    <citation type="submission" date="2021-01" db="EMBL/GenBank/DDBJ databases">
        <title>Fulvivirga kasyanovii gen. nov., sp nov., a novel member of the phylum Bacteroidetes isolated from seawater in a mussel farm.</title>
        <authorList>
            <person name="Zhao L.-H."/>
            <person name="Wang Z.-J."/>
        </authorList>
    </citation>
    <scope>NUCLEOTIDE SEQUENCE</scope>
    <source>
        <strain evidence="1">2943</strain>
    </source>
</reference>
<dbReference type="SUPFAM" id="SSF117991">
    <property type="entry name" value="YbeD/HP0495-like"/>
    <property type="match status" value="1"/>
</dbReference>
<protein>
    <submittedName>
        <fullName evidence="1">DUF493 family protein</fullName>
    </submittedName>
</protein>
<accession>A0A937F781</accession>
<dbReference type="RefSeq" id="WP_202244814.1">
    <property type="nucleotide sequence ID" value="NZ_JAESIY010000006.1"/>
</dbReference>
<organism evidence="1 2">
    <name type="scientific">Fulvivirga sediminis</name>
    <dbReference type="NCBI Taxonomy" id="2803949"/>
    <lineage>
        <taxon>Bacteria</taxon>
        <taxon>Pseudomonadati</taxon>
        <taxon>Bacteroidota</taxon>
        <taxon>Cytophagia</taxon>
        <taxon>Cytophagales</taxon>
        <taxon>Fulvivirgaceae</taxon>
        <taxon>Fulvivirga</taxon>
    </lineage>
</organism>
<dbReference type="Proteomes" id="UP000659388">
    <property type="component" value="Unassembled WGS sequence"/>
</dbReference>
<evidence type="ECO:0000313" key="1">
    <source>
        <dbReference type="EMBL" id="MBL3657020.1"/>
    </source>
</evidence>
<keyword evidence="2" id="KW-1185">Reference proteome</keyword>
<gene>
    <name evidence="1" type="ORF">JL102_12810</name>
</gene>
<dbReference type="EMBL" id="JAESIY010000006">
    <property type="protein sequence ID" value="MBL3657020.1"/>
    <property type="molecule type" value="Genomic_DNA"/>
</dbReference>
<dbReference type="Pfam" id="PF04359">
    <property type="entry name" value="DUF493"/>
    <property type="match status" value="1"/>
</dbReference>
<dbReference type="Gene3D" id="3.30.70.260">
    <property type="match status" value="1"/>
</dbReference>
<sequence length="87" mass="10025">MQEGTIESFKEKLDKEYQWPALYIFKFIAPKGKEAELKGLFTKHEIKEKVSSNGNYISITVEMMMPSSDSIIEYYIKANQIEGIIAL</sequence>
<dbReference type="InterPro" id="IPR007454">
    <property type="entry name" value="UPF0250_YbeD-like"/>
</dbReference>
<dbReference type="InterPro" id="IPR027471">
    <property type="entry name" value="YbeD-like_sf"/>
</dbReference>
<proteinExistence type="predicted"/>
<name>A0A937F781_9BACT</name>
<comment type="caution">
    <text evidence="1">The sequence shown here is derived from an EMBL/GenBank/DDBJ whole genome shotgun (WGS) entry which is preliminary data.</text>
</comment>
<evidence type="ECO:0000313" key="2">
    <source>
        <dbReference type="Proteomes" id="UP000659388"/>
    </source>
</evidence>